<comment type="caution">
    <text evidence="1">The sequence shown here is derived from an EMBL/GenBank/DDBJ whole genome shotgun (WGS) entry which is preliminary data.</text>
</comment>
<dbReference type="Proteomes" id="UP000317371">
    <property type="component" value="Unassembled WGS sequence"/>
</dbReference>
<protein>
    <recommendedName>
        <fullName evidence="3">Glycoside hydrolase</fullName>
    </recommendedName>
</protein>
<keyword evidence="2" id="KW-1185">Reference proteome</keyword>
<accession>A0A540VG72</accession>
<evidence type="ECO:0008006" key="3">
    <source>
        <dbReference type="Google" id="ProtNLM"/>
    </source>
</evidence>
<reference evidence="1 2" key="1">
    <citation type="submission" date="2019-06" db="EMBL/GenBank/DDBJ databases">
        <title>Genome sequence of Litorilinea aerophila BAA-2444.</title>
        <authorList>
            <person name="Maclea K.S."/>
            <person name="Maurais E.G."/>
            <person name="Iannazzi L.C."/>
        </authorList>
    </citation>
    <scope>NUCLEOTIDE SEQUENCE [LARGE SCALE GENOMIC DNA]</scope>
    <source>
        <strain evidence="1 2">ATCC BAA-2444</strain>
    </source>
</reference>
<name>A0A540VG72_9CHLR</name>
<dbReference type="InterPro" id="IPR053161">
    <property type="entry name" value="Ulvan_degrading_GH"/>
</dbReference>
<sequence>MDRVSMSFWQTLLEPPREFSVMPFWFWNDRLDEAEIRRQIADFQAHGVHGFVIHPRVGLPRDLGFMSEALLHFYHVAIQEAQRRGMYVILYDEGMYPSGSASGQVVVSNPAYQTRCLDKIELAPGQEPELAADQNLVAVVTRRNGERLAVIDRRLEATIRGLHFIAEGPDEDAPPAADLLNPDAVRCFLALVYDRFAQHFGRYFGDPIMAIFTDEPSPLGRPRERGIWPGTTGILEHVNRILGEDFTPHLAALWYDDEPDAAHHRRRYEQAIALRMEETWYRQLYDWCEAHGLALTGHPARADDIGALRYFHIPGQDLVWRWVLPDHPSALEGEQATQGKCSSSAMIHLGRRRNANECCGAYGHELTWAEMNWLADWCFVRGVNLLFPHAFYYSVRGPRRDERPPDVGPHSPWWDRFATYADRCRRLSWINTDSGHVCQLAILGAADYLPWEPAKVCFQHQRDFNYLEERHLWEDARVDETGVQLAGMHYRALILAHEPDPRARPALAQLERAGRLIRYDPAADPGESGAALLAQIDRLVEPDVIPDRPAPDLRVRHVVKEGYHVYLLFNEAGTPLKVRLQVAVPGEAWLVDPATAQRQACSLPLALHLDGYALQLLVIRPASP</sequence>
<dbReference type="OrthoDB" id="9761519at2"/>
<gene>
    <name evidence="1" type="ORF">FKZ61_10000</name>
</gene>
<evidence type="ECO:0000313" key="1">
    <source>
        <dbReference type="EMBL" id="TQE95765.1"/>
    </source>
</evidence>
<organism evidence="1 2">
    <name type="scientific">Litorilinea aerophila</name>
    <dbReference type="NCBI Taxonomy" id="1204385"/>
    <lineage>
        <taxon>Bacteria</taxon>
        <taxon>Bacillati</taxon>
        <taxon>Chloroflexota</taxon>
        <taxon>Caldilineae</taxon>
        <taxon>Caldilineales</taxon>
        <taxon>Caldilineaceae</taxon>
        <taxon>Litorilinea</taxon>
    </lineage>
</organism>
<proteinExistence type="predicted"/>
<dbReference type="AlphaFoldDB" id="A0A540VG72"/>
<dbReference type="PANTHER" id="PTHR36848">
    <property type="entry name" value="DNA-BINDING PROTEIN (PUTATIVE SECRETED PROTEIN)-RELATED"/>
    <property type="match status" value="1"/>
</dbReference>
<dbReference type="InParanoid" id="A0A540VG72"/>
<dbReference type="PANTHER" id="PTHR36848:SF2">
    <property type="entry name" value="SECRETED PROTEIN"/>
    <property type="match status" value="1"/>
</dbReference>
<evidence type="ECO:0000313" key="2">
    <source>
        <dbReference type="Proteomes" id="UP000317371"/>
    </source>
</evidence>
<dbReference type="EMBL" id="VIGC01000011">
    <property type="protein sequence ID" value="TQE95765.1"/>
    <property type="molecule type" value="Genomic_DNA"/>
</dbReference>
<dbReference type="RefSeq" id="WP_141609988.1">
    <property type="nucleotide sequence ID" value="NZ_VIGC02000011.1"/>
</dbReference>